<dbReference type="InterPro" id="IPR058994">
    <property type="entry name" value="Ig-containing_halobact"/>
</dbReference>
<evidence type="ECO:0008006" key="3">
    <source>
        <dbReference type="Google" id="ProtNLM"/>
    </source>
</evidence>
<name>A0ABD5SM43_9EURY</name>
<dbReference type="EMBL" id="JBHSWV010000157">
    <property type="protein sequence ID" value="MFC6765575.1"/>
    <property type="molecule type" value="Genomic_DNA"/>
</dbReference>
<organism evidence="1 2">
    <name type="scientific">Natrinema soli</name>
    <dbReference type="NCBI Taxonomy" id="1930624"/>
    <lineage>
        <taxon>Archaea</taxon>
        <taxon>Methanobacteriati</taxon>
        <taxon>Methanobacteriota</taxon>
        <taxon>Stenosarchaea group</taxon>
        <taxon>Halobacteria</taxon>
        <taxon>Halobacteriales</taxon>
        <taxon>Natrialbaceae</taxon>
        <taxon>Natrinema</taxon>
    </lineage>
</organism>
<dbReference type="Pfam" id="PF26515">
    <property type="entry name" value="Ig_halo_2"/>
    <property type="match status" value="1"/>
</dbReference>
<dbReference type="RefSeq" id="WP_273738598.1">
    <property type="nucleotide sequence ID" value="NZ_JAQIVI010000157.1"/>
</dbReference>
<comment type="caution">
    <text evidence="1">The sequence shown here is derived from an EMBL/GenBank/DDBJ whole genome shotgun (WGS) entry which is preliminary data.</text>
</comment>
<accession>A0ABD5SM43</accession>
<dbReference type="AlphaFoldDB" id="A0ABD5SM43"/>
<sequence>MAPRRTTALLAGLVLLSGLSVAAGAVIDAPPTLTVENEDNTTYRVTAYTAENRQTALLMNFAVTAEDGDRRLATLSQLVWPEGFRNVTLVDDGVPTQQVTVEAGDEVTTTIGGWTPGNVTVYLVEDLGDNETHVHTDIETCTERQQEHSLSIAEDGTGGSSTCASSLELLLS</sequence>
<evidence type="ECO:0000313" key="1">
    <source>
        <dbReference type="EMBL" id="MFC6765575.1"/>
    </source>
</evidence>
<evidence type="ECO:0000313" key="2">
    <source>
        <dbReference type="Proteomes" id="UP001596383"/>
    </source>
</evidence>
<dbReference type="Proteomes" id="UP001596383">
    <property type="component" value="Unassembled WGS sequence"/>
</dbReference>
<reference evidence="1 2" key="1">
    <citation type="journal article" date="2019" name="Int. J. Syst. Evol. Microbiol.">
        <title>The Global Catalogue of Microorganisms (GCM) 10K type strain sequencing project: providing services to taxonomists for standard genome sequencing and annotation.</title>
        <authorList>
            <consortium name="The Broad Institute Genomics Platform"/>
            <consortium name="The Broad Institute Genome Sequencing Center for Infectious Disease"/>
            <person name="Wu L."/>
            <person name="Ma J."/>
        </authorList>
    </citation>
    <scope>NUCLEOTIDE SEQUENCE [LARGE SCALE GENOMIC DNA]</scope>
    <source>
        <strain evidence="1 2">LMG 29247</strain>
    </source>
</reference>
<keyword evidence="2" id="KW-1185">Reference proteome</keyword>
<gene>
    <name evidence="1" type="ORF">ACFQE6_11425</name>
</gene>
<protein>
    <recommendedName>
        <fullName evidence="3">DUF1102 domain-containing protein</fullName>
    </recommendedName>
</protein>
<proteinExistence type="predicted"/>